<dbReference type="AlphaFoldDB" id="A0A3B1DLB8"/>
<evidence type="ECO:0000313" key="1">
    <source>
        <dbReference type="EMBL" id="VAX41512.1"/>
    </source>
</evidence>
<evidence type="ECO:0008006" key="2">
    <source>
        <dbReference type="Google" id="ProtNLM"/>
    </source>
</evidence>
<sequence length="314" mass="35663">MKYLFSLLFVFTIAVPLQAEGRVELKVQKNGTVIVNIDGKHFTTYNTSSKLPKPYFWPVKSATGDIITRDLIPLDYVKPKKGEKRKRLDHPHHRGIWVSVDEVNHIKFWKEDGKIINKAVILQQASDNPAKLEVINHWMGKDGKPILIETTVISIYPNRLMAYDITLTAAKKKVTFRDTKEGLLGFRMVDSMNEKLGDGTSINNHNDKNMKGCWGKKADWVDYYGTVNGKTVGVALFDNPKNFRASRYHVRNYGLFTISPFGDKAYTKGKEAAKELVLQPGESVRLRYGLYIHAGNTKQGNVSKVHTMYLKSTK</sequence>
<name>A0A3B1DLB8_9ZZZZ</name>
<dbReference type="Pfam" id="PF14100">
    <property type="entry name" value="DUF6807"/>
    <property type="match status" value="1"/>
</dbReference>
<dbReference type="InterPro" id="IPR029475">
    <property type="entry name" value="DUF6807"/>
</dbReference>
<gene>
    <name evidence="1" type="ORF">MNBD_PLANCTO02-2811</name>
</gene>
<accession>A0A3B1DLB8</accession>
<dbReference type="EMBL" id="UOGL01000556">
    <property type="protein sequence ID" value="VAX41512.1"/>
    <property type="molecule type" value="Genomic_DNA"/>
</dbReference>
<proteinExistence type="predicted"/>
<reference evidence="1" key="1">
    <citation type="submission" date="2018-06" db="EMBL/GenBank/DDBJ databases">
        <authorList>
            <person name="Zhirakovskaya E."/>
        </authorList>
    </citation>
    <scope>NUCLEOTIDE SEQUENCE</scope>
</reference>
<protein>
    <recommendedName>
        <fullName evidence="2">Methane oxygenase PmoA</fullName>
    </recommendedName>
</protein>
<organism evidence="1">
    <name type="scientific">hydrothermal vent metagenome</name>
    <dbReference type="NCBI Taxonomy" id="652676"/>
    <lineage>
        <taxon>unclassified sequences</taxon>
        <taxon>metagenomes</taxon>
        <taxon>ecological metagenomes</taxon>
    </lineage>
</organism>